<evidence type="ECO:0000313" key="3">
    <source>
        <dbReference type="Proteomes" id="UP000074914"/>
    </source>
</evidence>
<sequence>MDALRKNAFLFTLLCGVFTTAHAGTLPKNIIGQIPAGYEVLSYKSGELNDDKLEDFLVAVHKADEKTIAEKTGKAPRRPLLLFIQNSDGTYTLAKRNDHVIFAVDEGGQCDPFEDGEEGLAIKNHYFTIQNSVACGSHWTDFITFRYDPKLRDWIFHKRVSETWVMNNSKDPNADALVLGSRRLESGKGKPPVPFEKYSAD</sequence>
<protein>
    <recommendedName>
        <fullName evidence="4">Lipoprotein</fullName>
    </recommendedName>
</protein>
<evidence type="ECO:0000313" key="2">
    <source>
        <dbReference type="EMBL" id="AMP13564.1"/>
    </source>
</evidence>
<evidence type="ECO:0000256" key="1">
    <source>
        <dbReference type="SAM" id="SignalP"/>
    </source>
</evidence>
<evidence type="ECO:0008006" key="4">
    <source>
        <dbReference type="Google" id="ProtNLM"/>
    </source>
</evidence>
<keyword evidence="1" id="KW-0732">Signal</keyword>
<accession>A0ABN4MBD0</accession>
<name>A0ABN4MBD0_9BURK</name>
<reference evidence="2 3" key="1">
    <citation type="submission" date="2015-11" db="EMBL/GenBank/DDBJ databases">
        <title>Exploring the genomic traits of fungus-feeding bacterial genus Collimonas.</title>
        <authorList>
            <person name="Song C."/>
            <person name="Schmidt R."/>
            <person name="de Jager V."/>
            <person name="Krzyzanowska D."/>
            <person name="Jongedijk E."/>
            <person name="Cankar K."/>
            <person name="Beekwilder J."/>
            <person name="van Veen A."/>
            <person name="de Boer W."/>
            <person name="van Veen J.A."/>
            <person name="Garbeva P."/>
        </authorList>
    </citation>
    <scope>NUCLEOTIDE SEQUENCE [LARGE SCALE GENOMIC DNA]</scope>
    <source>
        <strain evidence="2 3">Ter291</strain>
    </source>
</reference>
<feature type="signal peptide" evidence="1">
    <location>
        <begin position="1"/>
        <end position="23"/>
    </location>
</feature>
<proteinExistence type="predicted"/>
<keyword evidence="3" id="KW-1185">Reference proteome</keyword>
<gene>
    <name evidence="2" type="ORF">CPter291_1288</name>
</gene>
<feature type="chain" id="PRO_5047436085" description="Lipoprotein" evidence="1">
    <location>
        <begin position="24"/>
        <end position="201"/>
    </location>
</feature>
<dbReference type="EMBL" id="CP013236">
    <property type="protein sequence ID" value="AMP13564.1"/>
    <property type="molecule type" value="Genomic_DNA"/>
</dbReference>
<organism evidence="2 3">
    <name type="scientific">Collimonas pratensis</name>
    <dbReference type="NCBI Taxonomy" id="279113"/>
    <lineage>
        <taxon>Bacteria</taxon>
        <taxon>Pseudomonadati</taxon>
        <taxon>Pseudomonadota</taxon>
        <taxon>Betaproteobacteria</taxon>
        <taxon>Burkholderiales</taxon>
        <taxon>Oxalobacteraceae</taxon>
        <taxon>Collimonas</taxon>
    </lineage>
</organism>
<dbReference type="Proteomes" id="UP000074914">
    <property type="component" value="Chromosome"/>
</dbReference>